<keyword evidence="3" id="KW-1185">Reference proteome</keyword>
<reference evidence="2" key="1">
    <citation type="submission" date="2016-01" db="EMBL/GenBank/DDBJ databases">
        <title>Complete genome of Planococcus rifietoensis type strain M8.</title>
        <authorList>
            <person name="See-Too W.S."/>
        </authorList>
    </citation>
    <scope>NUCLEOTIDE SEQUENCE [LARGE SCALE GENOMIC DNA]</scope>
    <source>
        <strain evidence="2">M8</strain>
    </source>
</reference>
<dbReference type="Gene3D" id="3.40.30.10">
    <property type="entry name" value="Glutaredoxin"/>
    <property type="match status" value="1"/>
</dbReference>
<proteinExistence type="predicted"/>
<dbReference type="AlphaFoldDB" id="A0A0U2XND7"/>
<dbReference type="Pfam" id="PF00085">
    <property type="entry name" value="Thioredoxin"/>
    <property type="match status" value="1"/>
</dbReference>
<gene>
    <name evidence="2" type="ORF">AUC31_01595</name>
</gene>
<evidence type="ECO:0000313" key="3">
    <source>
        <dbReference type="Proteomes" id="UP000067683"/>
    </source>
</evidence>
<feature type="domain" description="Thioredoxin" evidence="1">
    <location>
        <begin position="6"/>
        <end position="96"/>
    </location>
</feature>
<accession>A0A0U2XND7</accession>
<name>A0A0U2XND7_9BACL</name>
<evidence type="ECO:0000259" key="1">
    <source>
        <dbReference type="Pfam" id="PF00085"/>
    </source>
</evidence>
<dbReference type="CDD" id="cd02947">
    <property type="entry name" value="TRX_family"/>
    <property type="match status" value="1"/>
</dbReference>
<dbReference type="EMBL" id="CP013659">
    <property type="protein sequence ID" value="ALS74024.1"/>
    <property type="molecule type" value="Genomic_DNA"/>
</dbReference>
<dbReference type="Proteomes" id="UP000067683">
    <property type="component" value="Chromosome"/>
</dbReference>
<dbReference type="KEGG" id="prt:AUC31_01595"/>
<dbReference type="SUPFAM" id="SSF52833">
    <property type="entry name" value="Thioredoxin-like"/>
    <property type="match status" value="1"/>
</dbReference>
<organism evidence="2 3">
    <name type="scientific">Planococcus rifietoensis</name>
    <dbReference type="NCBI Taxonomy" id="200991"/>
    <lineage>
        <taxon>Bacteria</taxon>
        <taxon>Bacillati</taxon>
        <taxon>Bacillota</taxon>
        <taxon>Bacilli</taxon>
        <taxon>Bacillales</taxon>
        <taxon>Caryophanaceae</taxon>
        <taxon>Planococcus</taxon>
    </lineage>
</organism>
<dbReference type="InterPro" id="IPR036249">
    <property type="entry name" value="Thioredoxin-like_sf"/>
</dbReference>
<dbReference type="InterPro" id="IPR013766">
    <property type="entry name" value="Thioredoxin_domain"/>
</dbReference>
<sequence length="107" mass="12067">METISSMDQFQQKIESSESFLLFVKTDHCSVCEGLKPQVEGLEPNASIPFYLVNAARVPEIAGQLMLFTAPVVILFKQGKEQLRFARFVRMDELESRLGELEAELNG</sequence>
<dbReference type="RefSeq" id="WP_058380732.1">
    <property type="nucleotide sequence ID" value="NZ_CP013659.2"/>
</dbReference>
<evidence type="ECO:0000313" key="2">
    <source>
        <dbReference type="EMBL" id="ALS74024.1"/>
    </source>
</evidence>
<dbReference type="STRING" id="200991.AUC31_01595"/>
<dbReference type="OrthoDB" id="411356at2"/>
<protein>
    <submittedName>
        <fullName evidence="2">Thioredoxin</fullName>
    </submittedName>
</protein>